<sequence length="183" mass="21177">MDSLMYIVEQEKIFLSFKDLSPCPRTIYGFYFFDPSEQQPHIVLDRQLKEGSPLYRSVLAEELGHHFTVPQGTLLVPYTSYSHKLILNKDERRALQWACDYLVPISEFEKALAAGITDTNDLAEHFNVTPWLIRRRLQFMREKHARMQKTSMIRNIALIFLGPAVCLTMMSDVLQVNPLSLLG</sequence>
<organism evidence="3 4">
    <name type="scientific">Alicyclobacillus macrosporangiidus</name>
    <dbReference type="NCBI Taxonomy" id="392015"/>
    <lineage>
        <taxon>Bacteria</taxon>
        <taxon>Bacillati</taxon>
        <taxon>Bacillota</taxon>
        <taxon>Bacilli</taxon>
        <taxon>Bacillales</taxon>
        <taxon>Alicyclobacillaceae</taxon>
        <taxon>Alicyclobacillus</taxon>
    </lineage>
</organism>
<keyword evidence="1" id="KW-0812">Transmembrane</keyword>
<evidence type="ECO:0000259" key="2">
    <source>
        <dbReference type="Pfam" id="PF06114"/>
    </source>
</evidence>
<evidence type="ECO:0000313" key="3">
    <source>
        <dbReference type="EMBL" id="SFU39286.1"/>
    </source>
</evidence>
<name>A0A1I7FTF2_9BACL</name>
<dbReference type="EMBL" id="FPBV01000001">
    <property type="protein sequence ID" value="SFU39286.1"/>
    <property type="molecule type" value="Genomic_DNA"/>
</dbReference>
<keyword evidence="1" id="KW-1133">Transmembrane helix</keyword>
<keyword evidence="4" id="KW-1185">Reference proteome</keyword>
<dbReference type="STRING" id="392015.SAMN05421543_101437"/>
<keyword evidence="1" id="KW-0472">Membrane</keyword>
<gene>
    <name evidence="3" type="ORF">SAMN05421543_101437</name>
</gene>
<evidence type="ECO:0000313" key="4">
    <source>
        <dbReference type="Proteomes" id="UP000183508"/>
    </source>
</evidence>
<feature type="domain" description="IrrE N-terminal-like" evidence="2">
    <location>
        <begin position="30"/>
        <end position="137"/>
    </location>
</feature>
<dbReference type="RefSeq" id="WP_074949050.1">
    <property type="nucleotide sequence ID" value="NZ_FPBV01000001.1"/>
</dbReference>
<dbReference type="Pfam" id="PF06114">
    <property type="entry name" value="Peptidase_M78"/>
    <property type="match status" value="1"/>
</dbReference>
<dbReference type="AlphaFoldDB" id="A0A1I7FTF2"/>
<proteinExistence type="predicted"/>
<protein>
    <recommendedName>
        <fullName evidence="2">IrrE N-terminal-like domain-containing protein</fullName>
    </recommendedName>
</protein>
<feature type="transmembrane region" description="Helical" evidence="1">
    <location>
        <begin position="156"/>
        <end position="174"/>
    </location>
</feature>
<accession>A0A1I7FTF2</accession>
<dbReference type="Proteomes" id="UP000183508">
    <property type="component" value="Unassembled WGS sequence"/>
</dbReference>
<dbReference type="OrthoDB" id="1707128at2"/>
<reference evidence="4" key="1">
    <citation type="submission" date="2016-10" db="EMBL/GenBank/DDBJ databases">
        <authorList>
            <person name="Varghese N."/>
        </authorList>
    </citation>
    <scope>NUCLEOTIDE SEQUENCE [LARGE SCALE GENOMIC DNA]</scope>
    <source>
        <strain evidence="4">DSM 17980</strain>
    </source>
</reference>
<dbReference type="InterPro" id="IPR010359">
    <property type="entry name" value="IrrE_HExxH"/>
</dbReference>
<evidence type="ECO:0000256" key="1">
    <source>
        <dbReference type="SAM" id="Phobius"/>
    </source>
</evidence>